<reference evidence="3" key="1">
    <citation type="submission" date="2022-08" db="EMBL/GenBank/DDBJ databases">
        <title>Genome sequencing of akame (Lates japonicus).</title>
        <authorList>
            <person name="Hashiguchi Y."/>
            <person name="Takahashi H."/>
        </authorList>
    </citation>
    <scope>NUCLEOTIDE SEQUENCE</scope>
    <source>
        <strain evidence="3">Kochi</strain>
    </source>
</reference>
<feature type="region of interest" description="Disordered" evidence="1">
    <location>
        <begin position="15"/>
        <end position="49"/>
    </location>
</feature>
<feature type="compositionally biased region" description="Acidic residues" evidence="1">
    <location>
        <begin position="215"/>
        <end position="224"/>
    </location>
</feature>
<feature type="compositionally biased region" description="Low complexity" evidence="1">
    <location>
        <begin position="82"/>
        <end position="91"/>
    </location>
</feature>
<dbReference type="PROSITE" id="PS50096">
    <property type="entry name" value="IQ"/>
    <property type="match status" value="1"/>
</dbReference>
<feature type="compositionally biased region" description="Pro residues" evidence="1">
    <location>
        <begin position="600"/>
        <end position="610"/>
    </location>
</feature>
<feature type="region of interest" description="Disordered" evidence="1">
    <location>
        <begin position="431"/>
        <end position="453"/>
    </location>
</feature>
<evidence type="ECO:0000256" key="1">
    <source>
        <dbReference type="SAM" id="MobiDB-lite"/>
    </source>
</evidence>
<sequence>MERVEAATLIRLEKLTHGKMRGERERGSNPGLVSASSVTLTPGTAQSPYLVEDGVAGRLCASIDDLSPDSSKGEEGKGGEGELQSEAQSQPQPEPEPQPEPQPQQQQQEAQPQTQPPQPQSEPQPQTQPQPQPESKPQPEPEPKPQPAQEPEPQPQPQPKVEAPSEDAAQDVPKAPSPCREEQAVGEQEKQKSEDVAEAKRKQEGEEAERREGEAAQEEEEEEGGGAKGGGAGRRASLHHTASPLRVQRNGAGSHSATSDYELSLDLKNKQIEMLEHKYGGHLISRRAACKIQTAFRQYQLSKNFEKIRNSLLESRLPRRISLRKVRVQNTEGFSAERALAEGCNLAGIPLVRSPSLPTTVGGTLTDLEDSFTEQVQSLAKSIDDALSNWSLKTMCSLQEGGTYQFSADSFSAAAAAAAAAGVGGGGVGGGGEGGGVGESTIHQGPVDPSDLSRSASKLMMAFRDVTVQIDSQNFCVSSSVMESSASVTLGSCIQQQGASATITTTSTTTNSTPVSAPPGPPQEPPPPPAEVPAEPIDPPPPPQEPPPPPELDVEGGEQDVEFPAPPPSEEELEEVEQPPLTPLEKMAAPQSPEKIVVVAPPPTEPPQAPQPQEAVPLGSSPVAEPLDVKRCGSETADNSSEQMSSSSTSTEARSTSEASSKEALQAMILSLPRYHCENPASCKSPTLSTDVMRKRLYRIGLNLFNVNPDKGLQFLISRGFIPDTPIGVAHFLLQRKGLSRQMIGEFLGNSKKPFNRDVLDCVVDEMDFSGMELDS</sequence>
<feature type="compositionally biased region" description="Low complexity" evidence="1">
    <location>
        <begin position="103"/>
        <end position="113"/>
    </location>
</feature>
<dbReference type="GO" id="GO:0005085">
    <property type="term" value="F:guanyl-nucleotide exchange factor activity"/>
    <property type="evidence" value="ECO:0007669"/>
    <property type="project" value="InterPro"/>
</dbReference>
<evidence type="ECO:0000259" key="2">
    <source>
        <dbReference type="PROSITE" id="PS50190"/>
    </source>
</evidence>
<dbReference type="Gene3D" id="1.10.220.20">
    <property type="match status" value="1"/>
</dbReference>
<dbReference type="InterPro" id="IPR000904">
    <property type="entry name" value="Sec7_dom"/>
</dbReference>
<accession>A0AAD3QW28</accession>
<protein>
    <submittedName>
        <fullName evidence="3">IQ motif and SEC7 domain-containing protein 3-like protein</fullName>
    </submittedName>
</protein>
<feature type="region of interest" description="Disordered" evidence="1">
    <location>
        <begin position="501"/>
        <end position="578"/>
    </location>
</feature>
<dbReference type="GO" id="GO:0030036">
    <property type="term" value="P:actin cytoskeleton organization"/>
    <property type="evidence" value="ECO:0007669"/>
    <property type="project" value="TreeGrafter"/>
</dbReference>
<dbReference type="SUPFAM" id="SSF48425">
    <property type="entry name" value="Sec7 domain"/>
    <property type="match status" value="1"/>
</dbReference>
<feature type="compositionally biased region" description="Pro residues" evidence="1">
    <location>
        <begin position="144"/>
        <end position="158"/>
    </location>
</feature>
<dbReference type="AlphaFoldDB" id="A0AAD3QW28"/>
<dbReference type="PANTHER" id="PTHR10663">
    <property type="entry name" value="GUANYL-NUCLEOTIDE EXCHANGE FACTOR"/>
    <property type="match status" value="1"/>
</dbReference>
<dbReference type="InterPro" id="IPR035999">
    <property type="entry name" value="Sec7_dom_sf"/>
</dbReference>
<dbReference type="PANTHER" id="PTHR10663:SF318">
    <property type="entry name" value="IQ MOTIF AND SEC7 DOMAIN-CONTAINING PROTEIN 3"/>
    <property type="match status" value="1"/>
</dbReference>
<evidence type="ECO:0000313" key="3">
    <source>
        <dbReference type="EMBL" id="GLD48419.1"/>
    </source>
</evidence>
<dbReference type="GO" id="GO:0032012">
    <property type="term" value="P:regulation of ARF protein signal transduction"/>
    <property type="evidence" value="ECO:0007669"/>
    <property type="project" value="InterPro"/>
</dbReference>
<organism evidence="3 4">
    <name type="scientific">Lates japonicus</name>
    <name type="common">Japanese lates</name>
    <dbReference type="NCBI Taxonomy" id="270547"/>
    <lineage>
        <taxon>Eukaryota</taxon>
        <taxon>Metazoa</taxon>
        <taxon>Chordata</taxon>
        <taxon>Craniata</taxon>
        <taxon>Vertebrata</taxon>
        <taxon>Euteleostomi</taxon>
        <taxon>Actinopterygii</taxon>
        <taxon>Neopterygii</taxon>
        <taxon>Teleostei</taxon>
        <taxon>Neoteleostei</taxon>
        <taxon>Acanthomorphata</taxon>
        <taxon>Carangaria</taxon>
        <taxon>Carangaria incertae sedis</taxon>
        <taxon>Centropomidae</taxon>
        <taxon>Lates</taxon>
    </lineage>
</organism>
<proteinExistence type="predicted"/>
<feature type="region of interest" description="Disordered" evidence="1">
    <location>
        <begin position="61"/>
        <end position="257"/>
    </location>
</feature>
<feature type="compositionally biased region" description="Polar residues" evidence="1">
    <location>
        <begin position="34"/>
        <end position="47"/>
    </location>
</feature>
<keyword evidence="4" id="KW-1185">Reference proteome</keyword>
<name>A0AAD3QW28_LATJO</name>
<feature type="compositionally biased region" description="Basic and acidic residues" evidence="1">
    <location>
        <begin position="15"/>
        <end position="27"/>
    </location>
</feature>
<dbReference type="EMBL" id="BRZM01000005">
    <property type="protein sequence ID" value="GLD48419.1"/>
    <property type="molecule type" value="Genomic_DNA"/>
</dbReference>
<evidence type="ECO:0000313" key="4">
    <source>
        <dbReference type="Proteomes" id="UP001279410"/>
    </source>
</evidence>
<feature type="compositionally biased region" description="Pro residues" evidence="1">
    <location>
        <begin position="516"/>
        <end position="551"/>
    </location>
</feature>
<feature type="compositionally biased region" description="Acidic residues" evidence="1">
    <location>
        <begin position="552"/>
        <end position="561"/>
    </location>
</feature>
<feature type="compositionally biased region" description="Low complexity" evidence="1">
    <location>
        <begin position="501"/>
        <end position="515"/>
    </location>
</feature>
<dbReference type="FunFam" id="1.10.220.20:FF:000001">
    <property type="entry name" value="IQ motif and SEC7 domain-containing protein 1"/>
    <property type="match status" value="1"/>
</dbReference>
<dbReference type="Pfam" id="PF01369">
    <property type="entry name" value="Sec7"/>
    <property type="match status" value="1"/>
</dbReference>
<feature type="compositionally biased region" description="Basic and acidic residues" evidence="1">
    <location>
        <begin position="71"/>
        <end position="80"/>
    </location>
</feature>
<comment type="caution">
    <text evidence="3">The sequence shown here is derived from an EMBL/GenBank/DDBJ whole genome shotgun (WGS) entry which is preliminary data.</text>
</comment>
<feature type="compositionally biased region" description="Pro residues" evidence="1">
    <location>
        <begin position="92"/>
        <end position="102"/>
    </location>
</feature>
<feature type="compositionally biased region" description="Basic and acidic residues" evidence="1">
    <location>
        <begin position="179"/>
        <end position="214"/>
    </location>
</feature>
<gene>
    <name evidence="3" type="ORF">AKAME5_000240400</name>
</gene>
<dbReference type="Proteomes" id="UP001279410">
    <property type="component" value="Unassembled WGS sequence"/>
</dbReference>
<dbReference type="PROSITE" id="PS50190">
    <property type="entry name" value="SEC7"/>
    <property type="match status" value="1"/>
</dbReference>
<feature type="compositionally biased region" description="Low complexity" evidence="1">
    <location>
        <begin position="640"/>
        <end position="662"/>
    </location>
</feature>
<feature type="region of interest" description="Disordered" evidence="1">
    <location>
        <begin position="597"/>
        <end position="662"/>
    </location>
</feature>
<feature type="domain" description="SEC7" evidence="2">
    <location>
        <begin position="687"/>
        <end position="776"/>
    </location>
</feature>
<feature type="compositionally biased region" description="Pro residues" evidence="1">
    <location>
        <begin position="114"/>
        <end position="136"/>
    </location>
</feature>